<protein>
    <submittedName>
        <fullName evidence="2">Uncharacterized protein</fullName>
    </submittedName>
</protein>
<sequence length="84" mass="8877">MRSGQDLWTVCKAHLGTGARMETLGTAPWQRTRALRPTSGGALQGQQRGPVEPRSGGSSVPCERLPEPVGSRGWGRAHPGCLAT</sequence>
<organism evidence="2 3">
    <name type="scientific">Myotis brandtii</name>
    <name type="common">Brandt's bat</name>
    <dbReference type="NCBI Taxonomy" id="109478"/>
    <lineage>
        <taxon>Eukaryota</taxon>
        <taxon>Metazoa</taxon>
        <taxon>Chordata</taxon>
        <taxon>Craniata</taxon>
        <taxon>Vertebrata</taxon>
        <taxon>Euteleostomi</taxon>
        <taxon>Mammalia</taxon>
        <taxon>Eutheria</taxon>
        <taxon>Laurasiatheria</taxon>
        <taxon>Chiroptera</taxon>
        <taxon>Yangochiroptera</taxon>
        <taxon>Vespertilionidae</taxon>
        <taxon>Myotis</taxon>
    </lineage>
</organism>
<accession>S7PLG5</accession>
<gene>
    <name evidence="2" type="ORF">D623_10020137</name>
</gene>
<evidence type="ECO:0000313" key="3">
    <source>
        <dbReference type="Proteomes" id="UP000052978"/>
    </source>
</evidence>
<evidence type="ECO:0000256" key="1">
    <source>
        <dbReference type="SAM" id="MobiDB-lite"/>
    </source>
</evidence>
<dbReference type="Proteomes" id="UP000052978">
    <property type="component" value="Unassembled WGS sequence"/>
</dbReference>
<dbReference type="AlphaFoldDB" id="S7PLG5"/>
<evidence type="ECO:0000313" key="2">
    <source>
        <dbReference type="EMBL" id="EPQ08902.1"/>
    </source>
</evidence>
<proteinExistence type="predicted"/>
<keyword evidence="3" id="KW-1185">Reference proteome</keyword>
<name>S7PLG5_MYOBR</name>
<feature type="region of interest" description="Disordered" evidence="1">
    <location>
        <begin position="35"/>
        <end position="84"/>
    </location>
</feature>
<reference evidence="2 3" key="1">
    <citation type="journal article" date="2013" name="Nat. Commun.">
        <title>Genome analysis reveals insights into physiology and longevity of the Brandt's bat Myotis brandtii.</title>
        <authorList>
            <person name="Seim I."/>
            <person name="Fang X."/>
            <person name="Xiong Z."/>
            <person name="Lobanov A.V."/>
            <person name="Huang Z."/>
            <person name="Ma S."/>
            <person name="Feng Y."/>
            <person name="Turanov A.A."/>
            <person name="Zhu Y."/>
            <person name="Lenz T.L."/>
            <person name="Gerashchenko M.V."/>
            <person name="Fan D."/>
            <person name="Hee Yim S."/>
            <person name="Yao X."/>
            <person name="Jordan D."/>
            <person name="Xiong Y."/>
            <person name="Ma Y."/>
            <person name="Lyapunov A.N."/>
            <person name="Chen G."/>
            <person name="Kulakova O.I."/>
            <person name="Sun Y."/>
            <person name="Lee S.G."/>
            <person name="Bronson R.T."/>
            <person name="Moskalev A.A."/>
            <person name="Sunyaev S.R."/>
            <person name="Zhang G."/>
            <person name="Krogh A."/>
            <person name="Wang J."/>
            <person name="Gladyshev V.N."/>
        </authorList>
    </citation>
    <scope>NUCLEOTIDE SEQUENCE [LARGE SCALE GENOMIC DNA]</scope>
</reference>
<dbReference type="EMBL" id="KE162570">
    <property type="protein sequence ID" value="EPQ08902.1"/>
    <property type="molecule type" value="Genomic_DNA"/>
</dbReference>